<protein>
    <submittedName>
        <fullName evidence="2">3-deoxy-7-phosphoheptulonate synthase</fullName>
    </submittedName>
</protein>
<organism evidence="2 3">
    <name type="scientific">Actinomyces urogenitalis DORA_12</name>
    <dbReference type="NCBI Taxonomy" id="1403939"/>
    <lineage>
        <taxon>Bacteria</taxon>
        <taxon>Bacillati</taxon>
        <taxon>Actinomycetota</taxon>
        <taxon>Actinomycetes</taxon>
        <taxon>Actinomycetales</taxon>
        <taxon>Actinomycetaceae</taxon>
        <taxon>Actinomyces</taxon>
    </lineage>
</organism>
<dbReference type="EMBL" id="AZLV01000310">
    <property type="protein sequence ID" value="ETJ06364.1"/>
    <property type="molecule type" value="Genomic_DNA"/>
</dbReference>
<reference evidence="2 3" key="1">
    <citation type="submission" date="2013-12" db="EMBL/GenBank/DDBJ databases">
        <title>A Varibaculum cambriense genome reconstructed from a premature infant gut community with otherwise low bacterial novelty that shifts toward anaerobic metabolism during the third week of life.</title>
        <authorList>
            <person name="Brown C.T."/>
            <person name="Sharon I."/>
            <person name="Thomas B.C."/>
            <person name="Castelle C.J."/>
            <person name="Morowitz M.J."/>
            <person name="Banfield J.F."/>
        </authorList>
    </citation>
    <scope>NUCLEOTIDE SEQUENCE [LARGE SCALE GENOMIC DNA]</scope>
    <source>
        <strain evidence="3">DORA_12</strain>
    </source>
</reference>
<proteinExistence type="predicted"/>
<accession>W1VQG2</accession>
<dbReference type="Proteomes" id="UP000018852">
    <property type="component" value="Unassembled WGS sequence"/>
</dbReference>
<comment type="caution">
    <text evidence="2">The sequence shown here is derived from an EMBL/GenBank/DDBJ whole genome shotgun (WGS) entry which is preliminary data.</text>
</comment>
<evidence type="ECO:0000313" key="2">
    <source>
        <dbReference type="EMBL" id="ETJ06364.1"/>
    </source>
</evidence>
<sequence length="37" mass="4076">MMPLVMNELDVPRTAASWREHPAAQQPPYPDAEALAA</sequence>
<dbReference type="AlphaFoldDB" id="W1VQG2"/>
<evidence type="ECO:0000256" key="1">
    <source>
        <dbReference type="SAM" id="MobiDB-lite"/>
    </source>
</evidence>
<gene>
    <name evidence="2" type="ORF">Q605_AUC00310G0001</name>
</gene>
<name>W1VQG2_9ACTO</name>
<feature type="non-terminal residue" evidence="2">
    <location>
        <position position="37"/>
    </location>
</feature>
<feature type="region of interest" description="Disordered" evidence="1">
    <location>
        <begin position="15"/>
        <end position="37"/>
    </location>
</feature>
<evidence type="ECO:0000313" key="3">
    <source>
        <dbReference type="Proteomes" id="UP000018852"/>
    </source>
</evidence>